<proteinExistence type="predicted"/>
<dbReference type="SUPFAM" id="SSF53474">
    <property type="entry name" value="alpha/beta-Hydrolases"/>
    <property type="match status" value="1"/>
</dbReference>
<accession>A0A9D1I4U0</accession>
<dbReference type="InterPro" id="IPR022742">
    <property type="entry name" value="Hydrolase_4"/>
</dbReference>
<dbReference type="Pfam" id="PF12146">
    <property type="entry name" value="Hydrolase_4"/>
    <property type="match status" value="1"/>
</dbReference>
<reference evidence="2" key="1">
    <citation type="submission" date="2020-10" db="EMBL/GenBank/DDBJ databases">
        <authorList>
            <person name="Gilroy R."/>
        </authorList>
    </citation>
    <scope>NUCLEOTIDE SEQUENCE</scope>
    <source>
        <strain evidence="2">11300</strain>
    </source>
</reference>
<sequence>MKKEILSVRSACDGLPLSIGIFSPETANGEIKGIFQISHGMAEHKERYFPFMEFMADNGYAAVINDHRGHGGSVKSPDDYGYFYDDTAGFIVEDLHQVTLLAKERFPGKPVTLFGHSMGSLVVRKYIKKYDDEIDKLIVCGSPSANPLVGAAIALVRAEKAVKGDRHRSMAIQKLAFGSYTKNLSGSLSDNAWLSVNTDNVKDYDKDRMCGFVFTLNGFRNLFLLMKQVYDPKGWNVKNPDLPILFLAGAEDPVIAGEKNWHKSQDFLRQVGYRNISGILYPGLRHEILNEASRQDIYENILEFAES</sequence>
<organism evidence="2 3">
    <name type="scientific">Candidatus Fimisoma avicola</name>
    <dbReference type="NCBI Taxonomy" id="2840826"/>
    <lineage>
        <taxon>Bacteria</taxon>
        <taxon>Bacillati</taxon>
        <taxon>Bacillota</taxon>
        <taxon>Clostridia</taxon>
        <taxon>Eubacteriales</taxon>
        <taxon>Candidatus Fimisoma</taxon>
    </lineage>
</organism>
<name>A0A9D1I4U0_9FIRM</name>
<comment type="caution">
    <text evidence="2">The sequence shown here is derived from an EMBL/GenBank/DDBJ whole genome shotgun (WGS) entry which is preliminary data.</text>
</comment>
<dbReference type="InterPro" id="IPR029058">
    <property type="entry name" value="AB_hydrolase_fold"/>
</dbReference>
<dbReference type="AlphaFoldDB" id="A0A9D1I4U0"/>
<dbReference type="Gene3D" id="3.40.50.1820">
    <property type="entry name" value="alpha/beta hydrolase"/>
    <property type="match status" value="1"/>
</dbReference>
<dbReference type="InterPro" id="IPR051044">
    <property type="entry name" value="MAG_DAG_Lipase"/>
</dbReference>
<dbReference type="EMBL" id="DVMO01000084">
    <property type="protein sequence ID" value="HIU27837.1"/>
    <property type="molecule type" value="Genomic_DNA"/>
</dbReference>
<feature type="domain" description="Serine aminopeptidase S33" evidence="1">
    <location>
        <begin position="30"/>
        <end position="292"/>
    </location>
</feature>
<evidence type="ECO:0000313" key="2">
    <source>
        <dbReference type="EMBL" id="HIU27837.1"/>
    </source>
</evidence>
<reference evidence="2" key="2">
    <citation type="journal article" date="2021" name="PeerJ">
        <title>Extensive microbial diversity within the chicken gut microbiome revealed by metagenomics and culture.</title>
        <authorList>
            <person name="Gilroy R."/>
            <person name="Ravi A."/>
            <person name="Getino M."/>
            <person name="Pursley I."/>
            <person name="Horton D.L."/>
            <person name="Alikhan N.F."/>
            <person name="Baker D."/>
            <person name="Gharbi K."/>
            <person name="Hall N."/>
            <person name="Watson M."/>
            <person name="Adriaenssens E.M."/>
            <person name="Foster-Nyarko E."/>
            <person name="Jarju S."/>
            <person name="Secka A."/>
            <person name="Antonio M."/>
            <person name="Oren A."/>
            <person name="Chaudhuri R.R."/>
            <person name="La Ragione R."/>
            <person name="Hildebrand F."/>
            <person name="Pallen M.J."/>
        </authorList>
    </citation>
    <scope>NUCLEOTIDE SEQUENCE</scope>
    <source>
        <strain evidence="2">11300</strain>
    </source>
</reference>
<gene>
    <name evidence="2" type="ORF">IAD16_05610</name>
</gene>
<evidence type="ECO:0000313" key="3">
    <source>
        <dbReference type="Proteomes" id="UP000824091"/>
    </source>
</evidence>
<evidence type="ECO:0000259" key="1">
    <source>
        <dbReference type="Pfam" id="PF12146"/>
    </source>
</evidence>
<protein>
    <submittedName>
        <fullName evidence="2">Lysophospholipase</fullName>
    </submittedName>
</protein>
<dbReference type="Proteomes" id="UP000824091">
    <property type="component" value="Unassembled WGS sequence"/>
</dbReference>
<dbReference type="PANTHER" id="PTHR11614">
    <property type="entry name" value="PHOSPHOLIPASE-RELATED"/>
    <property type="match status" value="1"/>
</dbReference>